<dbReference type="Proteomes" id="UP000253426">
    <property type="component" value="Unassembled WGS sequence"/>
</dbReference>
<evidence type="ECO:0000313" key="3">
    <source>
        <dbReference type="Proteomes" id="UP000253426"/>
    </source>
</evidence>
<dbReference type="AlphaFoldDB" id="A0A366HTG0"/>
<name>A0A366HTG0_9BACT</name>
<proteinExistence type="predicted"/>
<protein>
    <submittedName>
        <fullName evidence="2">Uncharacterized protein</fullName>
    </submittedName>
</protein>
<reference evidence="2 3" key="1">
    <citation type="submission" date="2018-06" db="EMBL/GenBank/DDBJ databases">
        <title>Genomic Encyclopedia of Type Strains, Phase IV (KMG-IV): sequencing the most valuable type-strain genomes for metagenomic binning, comparative biology and taxonomic classification.</title>
        <authorList>
            <person name="Goeker M."/>
        </authorList>
    </citation>
    <scope>NUCLEOTIDE SEQUENCE [LARGE SCALE GENOMIC DNA]</scope>
    <source>
        <strain evidence="2 3">DSM 25532</strain>
    </source>
</reference>
<sequence length="230" mass="25515">MEAHSKSTQTAMLPQFPGNDAHYNQWQDNLTSVALAHAHELNLDPTKKVALENARLAWQTAFTDHLKAQTAAAATASWKENARREQEIFLRPLLAEWQENPHVSQTLRTALGMGARNEGRNGHAKPTTRPQLEADTTRAGQLTIHFRDFGATTKAKPPGVRGCQFWIQIGGSPPVILESMNHVATDTRTPYVIQFNEADLGKTVYIIGRWESHRGLTGPMSEMMTVTIPG</sequence>
<feature type="region of interest" description="Disordered" evidence="1">
    <location>
        <begin position="116"/>
        <end position="135"/>
    </location>
</feature>
<gene>
    <name evidence="2" type="ORF">DES53_101373</name>
</gene>
<evidence type="ECO:0000313" key="2">
    <source>
        <dbReference type="EMBL" id="RBP47576.1"/>
    </source>
</evidence>
<organism evidence="2 3">
    <name type="scientific">Roseimicrobium gellanilyticum</name>
    <dbReference type="NCBI Taxonomy" id="748857"/>
    <lineage>
        <taxon>Bacteria</taxon>
        <taxon>Pseudomonadati</taxon>
        <taxon>Verrucomicrobiota</taxon>
        <taxon>Verrucomicrobiia</taxon>
        <taxon>Verrucomicrobiales</taxon>
        <taxon>Verrucomicrobiaceae</taxon>
        <taxon>Roseimicrobium</taxon>
    </lineage>
</organism>
<comment type="caution">
    <text evidence="2">The sequence shown here is derived from an EMBL/GenBank/DDBJ whole genome shotgun (WGS) entry which is preliminary data.</text>
</comment>
<keyword evidence="3" id="KW-1185">Reference proteome</keyword>
<accession>A0A366HTG0</accession>
<dbReference type="EMBL" id="QNRR01000001">
    <property type="protein sequence ID" value="RBP47576.1"/>
    <property type="molecule type" value="Genomic_DNA"/>
</dbReference>
<evidence type="ECO:0000256" key="1">
    <source>
        <dbReference type="SAM" id="MobiDB-lite"/>
    </source>
</evidence>